<dbReference type="SUPFAM" id="SSF52058">
    <property type="entry name" value="L domain-like"/>
    <property type="match status" value="1"/>
</dbReference>
<evidence type="ECO:0000313" key="11">
    <source>
        <dbReference type="Proteomes" id="UP001141327"/>
    </source>
</evidence>
<dbReference type="EMBL" id="JAPMOS010000006">
    <property type="protein sequence ID" value="KAJ4461669.1"/>
    <property type="molecule type" value="Genomic_DNA"/>
</dbReference>
<comment type="similarity">
    <text evidence="7">Belongs to the ClpA/ClpB family.</text>
</comment>
<dbReference type="PROSITE" id="PS00871">
    <property type="entry name" value="CLPAB_2"/>
    <property type="match status" value="1"/>
</dbReference>
<dbReference type="PANTHER" id="PTHR11638:SF18">
    <property type="entry name" value="HEAT SHOCK PROTEIN 104"/>
    <property type="match status" value="1"/>
</dbReference>
<dbReference type="InterPro" id="IPR032675">
    <property type="entry name" value="LRR_dom_sf"/>
</dbReference>
<evidence type="ECO:0000313" key="10">
    <source>
        <dbReference type="EMBL" id="KAJ4461669.1"/>
    </source>
</evidence>
<dbReference type="SUPFAM" id="SSF52540">
    <property type="entry name" value="P-loop containing nucleoside triphosphate hydrolases"/>
    <property type="match status" value="3"/>
</dbReference>
<keyword evidence="11" id="KW-1185">Reference proteome</keyword>
<dbReference type="InterPro" id="IPR004176">
    <property type="entry name" value="Clp_R_N"/>
</dbReference>
<feature type="compositionally biased region" description="Gly residues" evidence="8">
    <location>
        <begin position="1803"/>
        <end position="1814"/>
    </location>
</feature>
<accession>A0ABQ8URC0</accession>
<evidence type="ECO:0000256" key="2">
    <source>
        <dbReference type="ARBA" id="ARBA00022737"/>
    </source>
</evidence>
<dbReference type="PRINTS" id="PR00019">
    <property type="entry name" value="LEURICHRPT"/>
</dbReference>
<dbReference type="Pfam" id="PF00071">
    <property type="entry name" value="Ras"/>
    <property type="match status" value="1"/>
</dbReference>
<dbReference type="InterPro" id="IPR003593">
    <property type="entry name" value="AAA+_ATPase"/>
</dbReference>
<dbReference type="SMART" id="SM00382">
    <property type="entry name" value="AAA"/>
    <property type="match status" value="2"/>
</dbReference>
<dbReference type="SUPFAM" id="SSF81923">
    <property type="entry name" value="Double Clp-N motif"/>
    <property type="match status" value="1"/>
</dbReference>
<keyword evidence="4 7" id="KW-0067">ATP-binding</keyword>
<dbReference type="InterPro" id="IPR036628">
    <property type="entry name" value="Clp_N_dom_sf"/>
</dbReference>
<dbReference type="PANTHER" id="PTHR11638">
    <property type="entry name" value="ATP-DEPENDENT CLP PROTEASE"/>
    <property type="match status" value="1"/>
</dbReference>
<keyword evidence="3 7" id="KW-0547">Nucleotide-binding</keyword>
<dbReference type="InterPro" id="IPR028299">
    <property type="entry name" value="ClpA/B_CS2"/>
</dbReference>
<protein>
    <submittedName>
        <fullName evidence="10">Chaperone protein ClpB1</fullName>
    </submittedName>
</protein>
<dbReference type="Pfam" id="PF17871">
    <property type="entry name" value="AAA_lid_9"/>
    <property type="match status" value="1"/>
</dbReference>
<sequence length="1814" mass="196988">MGNACCPSNAGSPQNAIDPALFRGFNQQAMSIPAGPDVTTILFVGEVAAKKNLVQFLLQGGNPLEAPPPLSPLVDVPPPAGISRPLRYWNTSGQEDLPRLRSYNYPLADAFVYCFSYASRASLLALVDKWGAEIAQIRPECPCIMVGVDADVWTSREHLEAIWMAGDAPVQPSEVLAVMGRLRPAFCLNWPGMRQPEVIQATWAAFLGALIANPTCRSAPIPTALGPGLTCFWADPRGRSEPPPACVHTSNMNEVPPLVCEGSAIRRPFTVAERGLDLRVNETVAIIDVAMNQLQAVVMVDAPACRVLEASHNHIAAIFDMRMPALAALNLAHNSFSMAPRLDGCPLTHLDLSHNAALTDLSAFCPPPPTLVFLNLSHCALAELPGAFFAGPALRVLDLSHNRLAALPADIRQLAALEELRLAHNRLPGLPRQIAALPALRILDITHNELIRLPESIAVLCAQNLIADCDWSFNSLSGLPSFGPMGAVLTRLNLRANKLRALPPDMVDLTRLEALDLSQNLLAALPVHLPTSLRWLSLAGNHLEDLGELTLADLASVTDLDLAGNALAALPDTIGQLRSLRDLNLADNRGLEALPAALAHCKDLRRVVLTGTRIQLGGFPEEVAFLDAGLTFLVDGSLPRALADREQMARAEQLRLQSPGPPASDQAAPPPGTDRQPPQEGAAAEADDQLQQLQQQQQQQQEQQQLMLAQMSPGQRQHWLLTQLVRAGPPALRPPPIAPLQGNAPAGTSPTPTTAAPTGGGAPPDAPHPPPLPPARLLVSEVIELKRRAALVEEALSPFPTVMVPLPPPGATTTPLPLLSTPRPPVASPLGMGRPPPVSSPLDPAPFPLAGSPLPRSTPNPAHLSQNHTNFNHKRQMSRQLTNKAIDALKEANSLAKTHRQGVMFPLHIATAIFGDPEGLAKRACQKAGANYLEIERALRRRMIALPQQTPVPEEIPLSSGSQRVLAKAEEIMKLNQETYLSVDHLLLALAEEREVIQCLSEGQLSLPQLQQAIKELKGNRKSDSETSEDQLDALNRYARDLIADAANGKLDPVIGRDDEIRRVVQVLCRRTKNNPVLIGPPGVGKTAVVEGLAQRMVRGDVPQSLQCKLYALDMGSLVAGAKYRGEFEERLKGLLKEVQSMQGKCILFIDELHIVLGAGKAEGAPMDAANLLKPALARGELRCIGATTSEEYRKVVEKDAAFERRFQQVYVGEPSVADTVSILRGLKERLESHHGVRIQDAALVAAAELSNRYISNRFLPDKAIDLVDEACASIRVQLDSQPEPIDLLQRRKMQLEVEAMALEKEKDDPSKQRLAEVRAEIERIVGQLKPLQERYDKERSVVEEISNLRRRLDGLRIKAEQAERARDLASVADLRYGAIPDLEGRLDQLLQKKAERDAHPEQHKDELVSEVVTPDLIAEVLSRWTGIPVTRLNTSQRQRLLHLADELHKRVVGQDDAVNAVAEAILRSRAGMSRPGQPTGCFLFLGPTGVGKTELAKTLAVELFDSEKHMVRIDMSEFMEQHSVARLIGAPPGYVGYEEGGQLTEPVRRRPYSVVLLDEVEKAHPNVMNVLLQLMDDGRLTDGQGHTVDFSNVVLIMTSNLGSSLLTAPGAADKGVVTPVVRSQVMEVVRRHFRPEFLNRLDDIILFRQLTQHDLAAIVSLQVSHIADRLKDRNVDMAITPAATALVLRNSFDAAYGARPVRRYLEKQVVTQLSRLLLDGTLNDNSTVTIDAAPAGAEELVFSIAEKPRKKGRYESPAAAAPAATSTKPRQVRVAMPAQPASTAPVSGPKIEEVEDDEEPGGTSGMGGIERDA</sequence>
<dbReference type="InterPro" id="IPR041546">
    <property type="entry name" value="ClpA/ClpB_AAA_lid"/>
</dbReference>
<dbReference type="Gene3D" id="1.10.8.60">
    <property type="match status" value="1"/>
</dbReference>
<dbReference type="Pfam" id="PF00004">
    <property type="entry name" value="AAA"/>
    <property type="match status" value="1"/>
</dbReference>
<dbReference type="PRINTS" id="PR00300">
    <property type="entry name" value="CLPPROTEASEA"/>
</dbReference>
<evidence type="ECO:0000256" key="6">
    <source>
        <dbReference type="PROSITE-ProRule" id="PRU01251"/>
    </source>
</evidence>
<dbReference type="SMART" id="SM00364">
    <property type="entry name" value="LRR_BAC"/>
    <property type="match status" value="7"/>
</dbReference>
<feature type="region of interest" description="Disordered" evidence="8">
    <location>
        <begin position="730"/>
        <end position="775"/>
    </location>
</feature>
<dbReference type="CDD" id="cd19499">
    <property type="entry name" value="RecA-like_ClpB_Hsp104-like"/>
    <property type="match status" value="1"/>
</dbReference>
<dbReference type="InterPro" id="IPR003591">
    <property type="entry name" value="Leu-rich_rpt_typical-subtyp"/>
</dbReference>
<dbReference type="Proteomes" id="UP001141327">
    <property type="component" value="Unassembled WGS sequence"/>
</dbReference>
<dbReference type="Pfam" id="PF02861">
    <property type="entry name" value="Clp_N"/>
    <property type="match status" value="1"/>
</dbReference>
<dbReference type="InterPro" id="IPR001270">
    <property type="entry name" value="ClpA/B"/>
</dbReference>
<evidence type="ECO:0000256" key="3">
    <source>
        <dbReference type="ARBA" id="ARBA00022741"/>
    </source>
</evidence>
<dbReference type="PROSITE" id="PS00870">
    <property type="entry name" value="CLPAB_1"/>
    <property type="match status" value="1"/>
</dbReference>
<feature type="region of interest" description="Disordered" evidence="8">
    <location>
        <begin position="1752"/>
        <end position="1814"/>
    </location>
</feature>
<dbReference type="Gene3D" id="3.40.50.300">
    <property type="entry name" value="P-loop containing nucleotide triphosphate hydrolases"/>
    <property type="match status" value="4"/>
</dbReference>
<keyword evidence="5 7" id="KW-0143">Chaperone</keyword>
<feature type="compositionally biased region" description="Low complexity" evidence="8">
    <location>
        <begin position="689"/>
        <end position="698"/>
    </location>
</feature>
<evidence type="ECO:0000256" key="7">
    <source>
        <dbReference type="RuleBase" id="RU004432"/>
    </source>
</evidence>
<dbReference type="SMART" id="SM00174">
    <property type="entry name" value="RHO"/>
    <property type="match status" value="1"/>
</dbReference>
<evidence type="ECO:0000256" key="5">
    <source>
        <dbReference type="ARBA" id="ARBA00023186"/>
    </source>
</evidence>
<evidence type="ECO:0000256" key="4">
    <source>
        <dbReference type="ARBA" id="ARBA00022840"/>
    </source>
</evidence>
<feature type="compositionally biased region" description="Low complexity" evidence="8">
    <location>
        <begin position="739"/>
        <end position="757"/>
    </location>
</feature>
<dbReference type="PROSITE" id="PS51903">
    <property type="entry name" value="CLP_R"/>
    <property type="match status" value="1"/>
</dbReference>
<dbReference type="SMART" id="SM01086">
    <property type="entry name" value="ClpB_D2-small"/>
    <property type="match status" value="1"/>
</dbReference>
<reference evidence="10" key="1">
    <citation type="journal article" date="2022" name="bioRxiv">
        <title>Genomics of Preaxostyla Flagellates Illuminates Evolutionary Transitions and the Path Towards Mitochondrial Loss.</title>
        <authorList>
            <person name="Novak L.V.F."/>
            <person name="Treitli S.C."/>
            <person name="Pyrih J."/>
            <person name="Halakuc P."/>
            <person name="Pipaliya S.V."/>
            <person name="Vacek V."/>
            <person name="Brzon O."/>
            <person name="Soukal P."/>
            <person name="Eme L."/>
            <person name="Dacks J.B."/>
            <person name="Karnkowska A."/>
            <person name="Elias M."/>
            <person name="Hampl V."/>
        </authorList>
    </citation>
    <scope>NUCLEOTIDE SEQUENCE</scope>
    <source>
        <strain evidence="10">RCP-MX</strain>
    </source>
</reference>
<dbReference type="PROSITE" id="PS51450">
    <property type="entry name" value="LRR"/>
    <property type="match status" value="2"/>
</dbReference>
<gene>
    <name evidence="10" type="ORF">PAPYR_1790</name>
</gene>
<dbReference type="InterPro" id="IPR027417">
    <property type="entry name" value="P-loop_NTPase"/>
</dbReference>
<dbReference type="Pfam" id="PF10431">
    <property type="entry name" value="ClpB_D2-small"/>
    <property type="match status" value="1"/>
</dbReference>
<proteinExistence type="inferred from homology"/>
<dbReference type="InterPro" id="IPR001611">
    <property type="entry name" value="Leu-rich_rpt"/>
</dbReference>
<keyword evidence="2 6" id="KW-0677">Repeat</keyword>
<feature type="compositionally biased region" description="Pro residues" evidence="8">
    <location>
        <begin position="764"/>
        <end position="774"/>
    </location>
</feature>
<dbReference type="SMART" id="SM00369">
    <property type="entry name" value="LRR_TYP"/>
    <property type="match status" value="10"/>
</dbReference>
<dbReference type="InterPro" id="IPR001806">
    <property type="entry name" value="Small_GTPase"/>
</dbReference>
<dbReference type="InterPro" id="IPR019489">
    <property type="entry name" value="Clp_ATPase_C"/>
</dbReference>
<keyword evidence="1" id="KW-0433">Leucine-rich repeat</keyword>
<organism evidence="10 11">
    <name type="scientific">Paratrimastix pyriformis</name>
    <dbReference type="NCBI Taxonomy" id="342808"/>
    <lineage>
        <taxon>Eukaryota</taxon>
        <taxon>Metamonada</taxon>
        <taxon>Preaxostyla</taxon>
        <taxon>Paratrimastigidae</taxon>
        <taxon>Paratrimastix</taxon>
    </lineage>
</organism>
<feature type="domain" description="Clp R" evidence="9">
    <location>
        <begin position="877"/>
        <end position="1020"/>
    </location>
</feature>
<dbReference type="InterPro" id="IPR003959">
    <property type="entry name" value="ATPase_AAA_core"/>
</dbReference>
<feature type="compositionally biased region" description="Low complexity" evidence="8">
    <location>
        <begin position="1757"/>
        <end position="1768"/>
    </location>
</feature>
<evidence type="ECO:0000256" key="8">
    <source>
        <dbReference type="SAM" id="MobiDB-lite"/>
    </source>
</evidence>
<evidence type="ECO:0000256" key="1">
    <source>
        <dbReference type="ARBA" id="ARBA00022614"/>
    </source>
</evidence>
<dbReference type="InterPro" id="IPR050130">
    <property type="entry name" value="ClpA_ClpB"/>
</dbReference>
<dbReference type="InterPro" id="IPR018368">
    <property type="entry name" value="ClpA/B_CS1"/>
</dbReference>
<dbReference type="Pfam" id="PF07724">
    <property type="entry name" value="AAA_2"/>
    <property type="match status" value="1"/>
</dbReference>
<dbReference type="Pfam" id="PF13855">
    <property type="entry name" value="LRR_8"/>
    <property type="match status" value="2"/>
</dbReference>
<feature type="region of interest" description="Disordered" evidence="8">
    <location>
        <begin position="648"/>
        <end position="698"/>
    </location>
</feature>
<comment type="caution">
    <text evidence="10">The sequence shown here is derived from an EMBL/GenBank/DDBJ whole genome shotgun (WGS) entry which is preliminary data.</text>
</comment>
<name>A0ABQ8URC0_9EUKA</name>
<dbReference type="CDD" id="cd00009">
    <property type="entry name" value="AAA"/>
    <property type="match status" value="1"/>
</dbReference>
<evidence type="ECO:0000259" key="9">
    <source>
        <dbReference type="PROSITE" id="PS51903"/>
    </source>
</evidence>
<dbReference type="Gene3D" id="1.10.1780.10">
    <property type="entry name" value="Clp, N-terminal domain"/>
    <property type="match status" value="1"/>
</dbReference>
<dbReference type="Gene3D" id="3.80.10.10">
    <property type="entry name" value="Ribonuclease Inhibitor"/>
    <property type="match status" value="2"/>
</dbReference>